<evidence type="ECO:0000313" key="2">
    <source>
        <dbReference type="EMBL" id="MBD8527949.1"/>
    </source>
</evidence>
<reference evidence="2 3" key="1">
    <citation type="submission" date="2020-09" db="EMBL/GenBank/DDBJ databases">
        <title>Pseudoxanthomonas sp. CAU 1598 isolated from sand of Yaerae Beach.</title>
        <authorList>
            <person name="Kim W."/>
        </authorList>
    </citation>
    <scope>NUCLEOTIDE SEQUENCE [LARGE SCALE GENOMIC DNA]</scope>
    <source>
        <strain evidence="2 3">CAU 1598</strain>
    </source>
</reference>
<dbReference type="RefSeq" id="WP_192031370.1">
    <property type="nucleotide sequence ID" value="NZ_JACYTR010000073.1"/>
</dbReference>
<gene>
    <name evidence="2" type="ORF">IFO71_19555</name>
</gene>
<comment type="caution">
    <text evidence="2">The sequence shown here is derived from an EMBL/GenBank/DDBJ whole genome shotgun (WGS) entry which is preliminary data.</text>
</comment>
<evidence type="ECO:0000313" key="3">
    <source>
        <dbReference type="Proteomes" id="UP000613768"/>
    </source>
</evidence>
<proteinExistence type="predicted"/>
<organism evidence="2 3">
    <name type="scientific">Pseudomarimonas arenosa</name>
    <dbReference type="NCBI Taxonomy" id="2774145"/>
    <lineage>
        <taxon>Bacteria</taxon>
        <taxon>Pseudomonadati</taxon>
        <taxon>Pseudomonadota</taxon>
        <taxon>Gammaproteobacteria</taxon>
        <taxon>Lysobacterales</taxon>
        <taxon>Lysobacteraceae</taxon>
        <taxon>Pseudomarimonas</taxon>
    </lineage>
</organism>
<keyword evidence="3" id="KW-1185">Reference proteome</keyword>
<dbReference type="AlphaFoldDB" id="A0AAW3ZSC1"/>
<accession>A0AAW3ZSC1</accession>
<protein>
    <submittedName>
        <fullName evidence="2">DUF2938 family protein</fullName>
    </submittedName>
</protein>
<keyword evidence="1" id="KW-0812">Transmembrane</keyword>
<keyword evidence="1" id="KW-0472">Membrane</keyword>
<evidence type="ECO:0000256" key="1">
    <source>
        <dbReference type="SAM" id="Phobius"/>
    </source>
</evidence>
<name>A0AAW3ZSC1_9GAMM</name>
<keyword evidence="1" id="KW-1133">Transmembrane helix</keyword>
<dbReference type="InterPro" id="IPR021329">
    <property type="entry name" value="DUF2938"/>
</dbReference>
<feature type="transmembrane region" description="Helical" evidence="1">
    <location>
        <begin position="67"/>
        <end position="89"/>
    </location>
</feature>
<feature type="transmembrane region" description="Helical" evidence="1">
    <location>
        <begin position="143"/>
        <end position="163"/>
    </location>
</feature>
<dbReference type="Proteomes" id="UP000613768">
    <property type="component" value="Unassembled WGS sequence"/>
</dbReference>
<sequence length="164" mass="17306">MTTISHIEQVLMIGIGATAVLDLWLLLLRLLGVPTLSFALIGRWIGHCLHGRFAHRSIVQADPIRGELGLGWLVHYATGISFAALLVGVEGQTWVQHPSVAPALGFGLCTVLAPICVMQPAMGAGFASSRTATPLRNLARSTLNHAVFGAGLYLSALVTAQAFA</sequence>
<feature type="transmembrane region" description="Helical" evidence="1">
    <location>
        <begin position="101"/>
        <end position="122"/>
    </location>
</feature>
<dbReference type="Pfam" id="PF11158">
    <property type="entry name" value="DUF2938"/>
    <property type="match status" value="1"/>
</dbReference>
<dbReference type="EMBL" id="JACYTR010000073">
    <property type="protein sequence ID" value="MBD8527949.1"/>
    <property type="molecule type" value="Genomic_DNA"/>
</dbReference>